<feature type="region of interest" description="Disordered" evidence="1">
    <location>
        <begin position="463"/>
        <end position="510"/>
    </location>
</feature>
<evidence type="ECO:0000313" key="3">
    <source>
        <dbReference type="Proteomes" id="UP000799440"/>
    </source>
</evidence>
<dbReference type="AlphaFoldDB" id="A0A6A6V9G4"/>
<name>A0A6A6V9G4_9PLEO</name>
<proteinExistence type="predicted"/>
<gene>
    <name evidence="2" type="ORF">M011DRAFT_478558</name>
</gene>
<evidence type="ECO:0000313" key="2">
    <source>
        <dbReference type="EMBL" id="KAF2746180.1"/>
    </source>
</evidence>
<feature type="compositionally biased region" description="Basic and acidic residues" evidence="1">
    <location>
        <begin position="474"/>
        <end position="492"/>
    </location>
</feature>
<feature type="compositionally biased region" description="Pro residues" evidence="1">
    <location>
        <begin position="1"/>
        <end position="12"/>
    </location>
</feature>
<dbReference type="Proteomes" id="UP000799440">
    <property type="component" value="Unassembled WGS sequence"/>
</dbReference>
<dbReference type="OrthoDB" id="5330058at2759"/>
<evidence type="ECO:0000256" key="1">
    <source>
        <dbReference type="SAM" id="MobiDB-lite"/>
    </source>
</evidence>
<reference evidence="2" key="1">
    <citation type="journal article" date="2020" name="Stud. Mycol.">
        <title>101 Dothideomycetes genomes: a test case for predicting lifestyles and emergence of pathogens.</title>
        <authorList>
            <person name="Haridas S."/>
            <person name="Albert R."/>
            <person name="Binder M."/>
            <person name="Bloem J."/>
            <person name="Labutti K."/>
            <person name="Salamov A."/>
            <person name="Andreopoulos B."/>
            <person name="Baker S."/>
            <person name="Barry K."/>
            <person name="Bills G."/>
            <person name="Bluhm B."/>
            <person name="Cannon C."/>
            <person name="Castanera R."/>
            <person name="Culley D."/>
            <person name="Daum C."/>
            <person name="Ezra D."/>
            <person name="Gonzalez J."/>
            <person name="Henrissat B."/>
            <person name="Kuo A."/>
            <person name="Liang C."/>
            <person name="Lipzen A."/>
            <person name="Lutzoni F."/>
            <person name="Magnuson J."/>
            <person name="Mondo S."/>
            <person name="Nolan M."/>
            <person name="Ohm R."/>
            <person name="Pangilinan J."/>
            <person name="Park H.-J."/>
            <person name="Ramirez L."/>
            <person name="Alfaro M."/>
            <person name="Sun H."/>
            <person name="Tritt A."/>
            <person name="Yoshinaga Y."/>
            <person name="Zwiers L.-H."/>
            <person name="Turgeon B."/>
            <person name="Goodwin S."/>
            <person name="Spatafora J."/>
            <person name="Crous P."/>
            <person name="Grigoriev I."/>
        </authorList>
    </citation>
    <scope>NUCLEOTIDE SEQUENCE</scope>
    <source>
        <strain evidence="2">CBS 119925</strain>
    </source>
</reference>
<feature type="region of interest" description="Disordered" evidence="1">
    <location>
        <begin position="626"/>
        <end position="650"/>
    </location>
</feature>
<sequence>MNSAAPPNPPAPRAAFPTKLPPSPMPSPHAHPPTSDANDEASVSARHKLHLAVAAMFDEFDIHVQLRGLQGENLTKVTDVYCPEVRRSPLAGTEVAKHMDVVYCWKGLSYKLASELAYWHTVFKECLEAILRRIIIEIFADRLRQDNEPVDRWAILPLLRDFLSYGNPRSVDISVPELVNDMITRLYDDELYTHHTWFVESRKLPAMLYNFLRTRDCFIANFPYPTLEVSFTPIQEALGFCIFGDVQWQLPVIRFYNMPTSLPTGGEYRIACQYVPPILDQSMETFQADPEFLVSSRRLPLAWDSNKECFRAIVPALEQNHEEGKSSGDYPTSRVDKMETAFSAKINIEFPGRVRFEVISRYNLVLQVTPQLSSEHLDLPASAASSLEKETTELFSSPETVSVHLSPRENYTPATDEAIPTRVLSQRQSRRSSMDFPADETLVLTEESFPRVLSGLSALPNKWSPKRALSGSGEQHRLEMASKRQRLTDCTEGHAPLQPEPGSGSENTLASDRRCATTILRKSVPGFPVHLHRHAEPPRTIVGHAGRVPCGPRVTSSCARNFNYEEQEGSSWARDAEPEHVRRRMAEIRNNYEYFRQQKAEAQKSPARNSTLFADDDEEAMVEIFCGGEGSEDGWESDDSPEDPTGSCAE</sequence>
<feature type="region of interest" description="Disordered" evidence="1">
    <location>
        <begin position="390"/>
        <end position="435"/>
    </location>
</feature>
<protein>
    <submittedName>
        <fullName evidence="2">Uncharacterized protein</fullName>
    </submittedName>
</protein>
<feature type="region of interest" description="Disordered" evidence="1">
    <location>
        <begin position="1"/>
        <end position="42"/>
    </location>
</feature>
<organism evidence="2 3">
    <name type="scientific">Sporormia fimetaria CBS 119925</name>
    <dbReference type="NCBI Taxonomy" id="1340428"/>
    <lineage>
        <taxon>Eukaryota</taxon>
        <taxon>Fungi</taxon>
        <taxon>Dikarya</taxon>
        <taxon>Ascomycota</taxon>
        <taxon>Pezizomycotina</taxon>
        <taxon>Dothideomycetes</taxon>
        <taxon>Pleosporomycetidae</taxon>
        <taxon>Pleosporales</taxon>
        <taxon>Sporormiaceae</taxon>
        <taxon>Sporormia</taxon>
    </lineage>
</organism>
<keyword evidence="3" id="KW-1185">Reference proteome</keyword>
<feature type="compositionally biased region" description="Acidic residues" evidence="1">
    <location>
        <begin position="630"/>
        <end position="642"/>
    </location>
</feature>
<dbReference type="EMBL" id="MU006579">
    <property type="protein sequence ID" value="KAF2746180.1"/>
    <property type="molecule type" value="Genomic_DNA"/>
</dbReference>
<accession>A0A6A6V9G4</accession>
<feature type="compositionally biased region" description="Pro residues" evidence="1">
    <location>
        <begin position="19"/>
        <end position="31"/>
    </location>
</feature>